<evidence type="ECO:0000313" key="2">
    <source>
        <dbReference type="Proteomes" id="UP001290462"/>
    </source>
</evidence>
<name>A0AAW9K4J2_CARML</name>
<comment type="caution">
    <text evidence="1">The sequence shown here is derived from an EMBL/GenBank/DDBJ whole genome shotgun (WGS) entry which is preliminary data.</text>
</comment>
<proteinExistence type="predicted"/>
<evidence type="ECO:0000313" key="1">
    <source>
        <dbReference type="EMBL" id="MDZ5760706.1"/>
    </source>
</evidence>
<reference evidence="1" key="1">
    <citation type="submission" date="2023-08" db="EMBL/GenBank/DDBJ databases">
        <title>Genomic characterization of piscicolin 126 produced by Carnobacterium maltaromaticum CM22 strain isolated from salmon (Salmo salar).</title>
        <authorList>
            <person name="Gonzalez-Gragera E."/>
            <person name="Garcia-Lopez J.D."/>
            <person name="Teso-Perez C."/>
            <person name="Gimenez-Hernandez I."/>
            <person name="Peralta-Sanchez J.M."/>
            <person name="Valdivia E."/>
            <person name="Montalban-Lopez M."/>
            <person name="Martin-Platero A.M."/>
            <person name="Banos A."/>
            <person name="Martinez-Bueno M."/>
        </authorList>
    </citation>
    <scope>NUCLEOTIDE SEQUENCE</scope>
    <source>
        <strain evidence="1">CM22</strain>
    </source>
</reference>
<gene>
    <name evidence="1" type="ORF">RAK27_18855</name>
</gene>
<sequence>MRIEDCWEDKIVYYISFLTLDDRKIFVTIFLPIEVTKKQDIIKIIMANFNNVKKVLTIDDWGSGLLLKD</sequence>
<dbReference type="Proteomes" id="UP001290462">
    <property type="component" value="Unassembled WGS sequence"/>
</dbReference>
<dbReference type="EMBL" id="JAVBVO010000024">
    <property type="protein sequence ID" value="MDZ5760706.1"/>
    <property type="molecule type" value="Genomic_DNA"/>
</dbReference>
<dbReference type="AlphaFoldDB" id="A0AAW9K4J2"/>
<organism evidence="1 2">
    <name type="scientific">Carnobacterium maltaromaticum</name>
    <name type="common">Carnobacterium piscicola</name>
    <dbReference type="NCBI Taxonomy" id="2751"/>
    <lineage>
        <taxon>Bacteria</taxon>
        <taxon>Bacillati</taxon>
        <taxon>Bacillota</taxon>
        <taxon>Bacilli</taxon>
        <taxon>Lactobacillales</taxon>
        <taxon>Carnobacteriaceae</taxon>
        <taxon>Carnobacterium</taxon>
    </lineage>
</organism>
<accession>A0AAW9K4J2</accession>
<protein>
    <submittedName>
        <fullName evidence="1">Uncharacterized protein</fullName>
    </submittedName>
</protein>
<dbReference type="RefSeq" id="WP_322809860.1">
    <property type="nucleotide sequence ID" value="NZ_JAVBVO010000024.1"/>
</dbReference>